<keyword evidence="4" id="KW-0812">Transmembrane</keyword>
<dbReference type="InterPro" id="IPR037257">
    <property type="entry name" value="T2SS_E_N_sf"/>
</dbReference>
<reference evidence="7" key="1">
    <citation type="submission" date="2016-11" db="EMBL/GenBank/DDBJ databases">
        <authorList>
            <person name="Varghese N."/>
            <person name="Submissions S."/>
        </authorList>
    </citation>
    <scope>NUCLEOTIDE SEQUENCE [LARGE SCALE GENOMIC DNA]</scope>
    <source>
        <strain evidence="7">DSM 28223</strain>
    </source>
</reference>
<name>A0A1M5UZD2_9RHOB</name>
<evidence type="ECO:0000256" key="2">
    <source>
        <dbReference type="ARBA" id="ARBA00022676"/>
    </source>
</evidence>
<dbReference type="Pfam" id="PF05157">
    <property type="entry name" value="MshEN"/>
    <property type="match status" value="1"/>
</dbReference>
<feature type="transmembrane region" description="Helical" evidence="4">
    <location>
        <begin position="544"/>
        <end position="568"/>
    </location>
</feature>
<dbReference type="GO" id="GO:0016757">
    <property type="term" value="F:glycosyltransferase activity"/>
    <property type="evidence" value="ECO:0007669"/>
    <property type="project" value="UniProtKB-KW"/>
</dbReference>
<dbReference type="OrthoDB" id="7431422at2"/>
<protein>
    <recommendedName>
        <fullName evidence="5">Type II secretion system protein GspE N-terminal domain-containing protein</fullName>
    </recommendedName>
</protein>
<dbReference type="Gene3D" id="3.90.550.10">
    <property type="entry name" value="Spore Coat Polysaccharide Biosynthesis Protein SpsA, Chain A"/>
    <property type="match status" value="1"/>
</dbReference>
<dbReference type="STRING" id="870908.SAMN04488044_3015"/>
<keyword evidence="3" id="KW-0808">Transferase</keyword>
<sequence>MFHAAPELFERTPARAVDHQIALGRRLVEHGEITPEQLLTAMQMLTEWDTCLSDIVVANGWIREEGLLPYLADHYFAAYIDLEKAPPDFRLLPLLQPAFCLKHAVLPWVRMNGKLVVATSRPQDFPKLIHARPDVFEAARFVIVSEAQLQACAARLFRATLLKGCETRVKQSESCRAWAGHTIGRYLAAIAIGLPIVAAFALSPQSALTALAVVILATQILAAGTKIAAFLSSERKRPQGIRLRTRGKLPKISVLVPLYKEKEIAAALLRRLSSLTYPRALLDVRLVLEAEDDLTKQALEACTLPPWVKVVEVPPGSGLTTKPRAMNYALDFCKGDIVGIWDAEDAPAPNQLEIVAQTFAHAPPQVACLQGVLDYYNPRTNWLSRCFTLEYSMWFRTILRGMSRLGAAVPLGGTTLFLRRDVIEKIGGWDAHNVTEDADLGIRLCRYGHRTELIPTVTQEEANCHFRPWVRQRSRWLKGYMVTYLVHMSRPRRLLKELGLRKFLGFTAIFLSTLSQFLLAPFVWSFWLLAFGVSLSWIEALPSAIVNGVAVLFVGITMIDIGLAALSLRGQNRRWLIPWAITMPIYFTLATLGAYKALFELIVAPFYWDKTQHGQVPEGTNAEYSAVSTQL</sequence>
<evidence type="ECO:0000259" key="5">
    <source>
        <dbReference type="Pfam" id="PF05157"/>
    </source>
</evidence>
<feature type="transmembrane region" description="Helical" evidence="4">
    <location>
        <begin position="503"/>
        <end position="524"/>
    </location>
</feature>
<dbReference type="AlphaFoldDB" id="A0A1M5UZD2"/>
<evidence type="ECO:0000256" key="3">
    <source>
        <dbReference type="ARBA" id="ARBA00022679"/>
    </source>
</evidence>
<dbReference type="Pfam" id="PF13641">
    <property type="entry name" value="Glyco_tranf_2_3"/>
    <property type="match status" value="1"/>
</dbReference>
<evidence type="ECO:0000313" key="7">
    <source>
        <dbReference type="Proteomes" id="UP000184211"/>
    </source>
</evidence>
<feature type="transmembrane region" description="Helical" evidence="4">
    <location>
        <begin position="183"/>
        <end position="202"/>
    </location>
</feature>
<keyword evidence="4" id="KW-1133">Transmembrane helix</keyword>
<dbReference type="EMBL" id="FQWM01000007">
    <property type="protein sequence ID" value="SHH68365.1"/>
    <property type="molecule type" value="Genomic_DNA"/>
</dbReference>
<comment type="similarity">
    <text evidence="1">Belongs to the glycosyltransferase 2 family.</text>
</comment>
<keyword evidence="4" id="KW-0472">Membrane</keyword>
<keyword evidence="7" id="KW-1185">Reference proteome</keyword>
<dbReference type="Proteomes" id="UP000184211">
    <property type="component" value="Unassembled WGS sequence"/>
</dbReference>
<dbReference type="InterPro" id="IPR029044">
    <property type="entry name" value="Nucleotide-diphossugar_trans"/>
</dbReference>
<gene>
    <name evidence="6" type="ORF">SAMN04488044_3015</name>
</gene>
<dbReference type="PANTHER" id="PTHR43630:SF1">
    <property type="entry name" value="POLY-BETA-1,6-N-ACETYL-D-GLUCOSAMINE SYNTHASE"/>
    <property type="match status" value="1"/>
</dbReference>
<evidence type="ECO:0000313" key="6">
    <source>
        <dbReference type="EMBL" id="SHH68365.1"/>
    </source>
</evidence>
<feature type="transmembrane region" description="Helical" evidence="4">
    <location>
        <begin position="208"/>
        <end position="232"/>
    </location>
</feature>
<dbReference type="PANTHER" id="PTHR43630">
    <property type="entry name" value="POLY-BETA-1,6-N-ACETYL-D-GLUCOSAMINE SYNTHASE"/>
    <property type="match status" value="1"/>
</dbReference>
<dbReference type="SUPFAM" id="SSF53448">
    <property type="entry name" value="Nucleotide-diphospho-sugar transferases"/>
    <property type="match status" value="1"/>
</dbReference>
<dbReference type="InterPro" id="IPR007831">
    <property type="entry name" value="T2SS_GspE_N"/>
</dbReference>
<dbReference type="SUPFAM" id="SSF160246">
    <property type="entry name" value="EspE N-terminal domain-like"/>
    <property type="match status" value="1"/>
</dbReference>
<proteinExistence type="inferred from homology"/>
<evidence type="ECO:0000256" key="1">
    <source>
        <dbReference type="ARBA" id="ARBA00006739"/>
    </source>
</evidence>
<organism evidence="6 7">
    <name type="scientific">Cognatishimia maritima</name>
    <dbReference type="NCBI Taxonomy" id="870908"/>
    <lineage>
        <taxon>Bacteria</taxon>
        <taxon>Pseudomonadati</taxon>
        <taxon>Pseudomonadota</taxon>
        <taxon>Alphaproteobacteria</taxon>
        <taxon>Rhodobacterales</taxon>
        <taxon>Paracoccaceae</taxon>
        <taxon>Cognatishimia</taxon>
    </lineage>
</organism>
<keyword evidence="2" id="KW-0328">Glycosyltransferase</keyword>
<accession>A0A1M5UZD2</accession>
<feature type="domain" description="Type II secretion system protein GspE N-terminal" evidence="5">
    <location>
        <begin position="79"/>
        <end position="159"/>
    </location>
</feature>
<feature type="transmembrane region" description="Helical" evidence="4">
    <location>
        <begin position="575"/>
        <end position="595"/>
    </location>
</feature>
<evidence type="ECO:0000256" key="4">
    <source>
        <dbReference type="SAM" id="Phobius"/>
    </source>
</evidence>
<dbReference type="RefSeq" id="WP_072793860.1">
    <property type="nucleotide sequence ID" value="NZ_FQWM01000007.1"/>
</dbReference>